<dbReference type="RefSeq" id="WP_154326415.1">
    <property type="nucleotide sequence ID" value="NZ_CP045696.1"/>
</dbReference>
<name>A0A6L5XDT7_9BACT</name>
<dbReference type="Gene3D" id="2.40.128.630">
    <property type="match status" value="1"/>
</dbReference>
<evidence type="ECO:0000313" key="7">
    <source>
        <dbReference type="EMBL" id="MSS17835.1"/>
    </source>
</evidence>
<dbReference type="Gene3D" id="2.40.10.480">
    <property type="match status" value="1"/>
</dbReference>
<proteinExistence type="inferred from homology"/>
<feature type="domain" description="Calcineurin-like phosphoesterase" evidence="5">
    <location>
        <begin position="24"/>
        <end position="198"/>
    </location>
</feature>
<evidence type="ECO:0000256" key="3">
    <source>
        <dbReference type="ARBA" id="ARBA00023004"/>
    </source>
</evidence>
<dbReference type="EMBL" id="VULT01000013">
    <property type="protein sequence ID" value="MSS17835.1"/>
    <property type="molecule type" value="Genomic_DNA"/>
</dbReference>
<dbReference type="InterPro" id="IPR002372">
    <property type="entry name" value="PQQ_rpt_dom"/>
</dbReference>
<dbReference type="InterPro" id="IPR004843">
    <property type="entry name" value="Calcineurin-like_PHP"/>
</dbReference>
<feature type="domain" description="Pyrrolo-quinoline quinone repeat" evidence="6">
    <location>
        <begin position="293"/>
        <end position="369"/>
    </location>
</feature>
<dbReference type="Proteomes" id="UP000483362">
    <property type="component" value="Unassembled WGS sequence"/>
</dbReference>
<organism evidence="7 8">
    <name type="scientific">Sodaliphilus pleomorphus</name>
    <dbReference type="NCBI Taxonomy" id="2606626"/>
    <lineage>
        <taxon>Bacteria</taxon>
        <taxon>Pseudomonadati</taxon>
        <taxon>Bacteroidota</taxon>
        <taxon>Bacteroidia</taxon>
        <taxon>Bacteroidales</taxon>
        <taxon>Muribaculaceae</taxon>
        <taxon>Sodaliphilus</taxon>
    </lineage>
</organism>
<dbReference type="SUPFAM" id="SSF56300">
    <property type="entry name" value="Metallo-dependent phosphatases"/>
    <property type="match status" value="1"/>
</dbReference>
<dbReference type="Pfam" id="PF00149">
    <property type="entry name" value="Metallophos"/>
    <property type="match status" value="1"/>
</dbReference>
<dbReference type="Pfam" id="PF13360">
    <property type="entry name" value="PQQ_2"/>
    <property type="match status" value="2"/>
</dbReference>
<dbReference type="AlphaFoldDB" id="A0A6L5XDT7"/>
<dbReference type="Gene3D" id="2.130.10.10">
    <property type="entry name" value="YVTN repeat-like/Quinoprotein amine dehydrogenase"/>
    <property type="match status" value="1"/>
</dbReference>
<evidence type="ECO:0000256" key="1">
    <source>
        <dbReference type="ARBA" id="ARBA00022723"/>
    </source>
</evidence>
<evidence type="ECO:0000256" key="4">
    <source>
        <dbReference type="ARBA" id="ARBA00025742"/>
    </source>
</evidence>
<evidence type="ECO:0000256" key="2">
    <source>
        <dbReference type="ARBA" id="ARBA00022801"/>
    </source>
</evidence>
<dbReference type="InterPro" id="IPR050884">
    <property type="entry name" value="CNP_phosphodiesterase-III"/>
</dbReference>
<sequence>MNKIIRVLTLVVALLVAIPVFSQKFAILSDIHVTPGNANEQQLKAAVAEINKSDVDVVVLTGDLTNEGSDAQLRNVKSILDSLTKPLYVIPGNHENTWSQSACKTFNDLWGADRFVFNIDSLVVVGMNCGPFMKMGDGHIKQEDLLWLDKTLAERVKPGMKVFSFNHYPINADLDNFRDYVKVLKKYPVITHLGGHYHAWKQYETDGIMGIVVRALDMHNHDYGYTLMDVDLKRDWIQVYNKRIGNEPELMYVYKPNLDYYDTPKPKFQNLVSAGFNVQKVYADNASIFTRLAVDSRNIYFGNSLGYCKAVDKASRQVRWGYKTDAMLFSRPVVGQKYVIVPTADKRLVWLNKTTGKMVWQYKAAGPYVADGLIADGILYQGGYKIFQAWNVDRHKLKWQYDSIGNYCQAEPVVKDGDVIFGAWDTRLRCLDKKTGRLEWSWSNGKSQNLLSPGNVVPVVTSDRVLIVAPDRAATAIDRKTGTQLWRETQARKVRESLGASEDGKVAYAKTMEGMLVAMSTEDSAFNLLWSVDLGMGYEHAPCPILVHNGYIYTGSRQGMLAIVDEKTHQVVVKYEMGSSEVNGFAVDPGTGDVYCSLIEGTIYKISR</sequence>
<keyword evidence="8" id="KW-1185">Reference proteome</keyword>
<reference evidence="7 8" key="1">
    <citation type="submission" date="2019-08" db="EMBL/GenBank/DDBJ databases">
        <title>In-depth cultivation of the pig gut microbiome towards novel bacterial diversity and tailored functional studies.</title>
        <authorList>
            <person name="Wylensek D."/>
            <person name="Hitch T.C.A."/>
            <person name="Clavel T."/>
        </authorList>
    </citation>
    <scope>NUCLEOTIDE SEQUENCE [LARGE SCALE GENOMIC DNA]</scope>
    <source>
        <strain evidence="7 8">Oil-RF-744-WCA-WT-10</strain>
    </source>
</reference>
<dbReference type="PANTHER" id="PTHR42988">
    <property type="entry name" value="PHOSPHOHYDROLASE"/>
    <property type="match status" value="1"/>
</dbReference>
<keyword evidence="3" id="KW-0408">Iron</keyword>
<dbReference type="InterPro" id="IPR015943">
    <property type="entry name" value="WD40/YVTN_repeat-like_dom_sf"/>
</dbReference>
<dbReference type="InterPro" id="IPR029052">
    <property type="entry name" value="Metallo-depent_PP-like"/>
</dbReference>
<dbReference type="Gene3D" id="3.60.21.10">
    <property type="match status" value="1"/>
</dbReference>
<dbReference type="GO" id="GO:0046872">
    <property type="term" value="F:metal ion binding"/>
    <property type="evidence" value="ECO:0007669"/>
    <property type="project" value="UniProtKB-KW"/>
</dbReference>
<dbReference type="InterPro" id="IPR011047">
    <property type="entry name" value="Quinoprotein_ADH-like_sf"/>
</dbReference>
<dbReference type="InterPro" id="IPR018391">
    <property type="entry name" value="PQQ_b-propeller_rpt"/>
</dbReference>
<dbReference type="PANTHER" id="PTHR42988:SF2">
    <property type="entry name" value="CYCLIC NUCLEOTIDE PHOSPHODIESTERASE CBUA0032-RELATED"/>
    <property type="match status" value="1"/>
</dbReference>
<gene>
    <name evidence="7" type="ORF">FYJ29_08725</name>
</gene>
<dbReference type="SUPFAM" id="SSF50998">
    <property type="entry name" value="Quinoprotein alcohol dehydrogenase-like"/>
    <property type="match status" value="1"/>
</dbReference>
<evidence type="ECO:0000313" key="8">
    <source>
        <dbReference type="Proteomes" id="UP000483362"/>
    </source>
</evidence>
<keyword evidence="2" id="KW-0378">Hydrolase</keyword>
<dbReference type="GO" id="GO:0016787">
    <property type="term" value="F:hydrolase activity"/>
    <property type="evidence" value="ECO:0007669"/>
    <property type="project" value="UniProtKB-KW"/>
</dbReference>
<feature type="domain" description="Pyrrolo-quinoline quinone repeat" evidence="6">
    <location>
        <begin position="406"/>
        <end position="606"/>
    </location>
</feature>
<comment type="caution">
    <text evidence="7">The sequence shown here is derived from an EMBL/GenBank/DDBJ whole genome shotgun (WGS) entry which is preliminary data.</text>
</comment>
<accession>A0A6L5XDT7</accession>
<protein>
    <submittedName>
        <fullName evidence="7">PQQ-binding-like beta-propeller repeat protein</fullName>
    </submittedName>
</protein>
<evidence type="ECO:0000259" key="6">
    <source>
        <dbReference type="Pfam" id="PF13360"/>
    </source>
</evidence>
<dbReference type="SMART" id="SM00564">
    <property type="entry name" value="PQQ"/>
    <property type="match status" value="5"/>
</dbReference>
<keyword evidence="1" id="KW-0479">Metal-binding</keyword>
<comment type="similarity">
    <text evidence="4">Belongs to the cyclic nucleotide phosphodiesterase class-III family.</text>
</comment>
<evidence type="ECO:0000259" key="5">
    <source>
        <dbReference type="Pfam" id="PF00149"/>
    </source>
</evidence>